<feature type="region of interest" description="Disordered" evidence="1">
    <location>
        <begin position="120"/>
        <end position="144"/>
    </location>
</feature>
<dbReference type="EMBL" id="JAUEPU010000008">
    <property type="protein sequence ID" value="KAK0500530.1"/>
    <property type="molecule type" value="Genomic_DNA"/>
</dbReference>
<name>A0AA39QCW3_9AGAR</name>
<dbReference type="PROSITE" id="PS51413">
    <property type="entry name" value="DBINO"/>
    <property type="match status" value="1"/>
</dbReference>
<dbReference type="Proteomes" id="UP001175228">
    <property type="component" value="Unassembled WGS sequence"/>
</dbReference>
<dbReference type="Pfam" id="PF13892">
    <property type="entry name" value="DBINO"/>
    <property type="match status" value="1"/>
</dbReference>
<evidence type="ECO:0000313" key="4">
    <source>
        <dbReference type="Proteomes" id="UP001175228"/>
    </source>
</evidence>
<evidence type="ECO:0000256" key="1">
    <source>
        <dbReference type="SAM" id="MobiDB-lite"/>
    </source>
</evidence>
<protein>
    <recommendedName>
        <fullName evidence="2">DBINO domain-containing protein</fullName>
    </recommendedName>
</protein>
<proteinExistence type="predicted"/>
<dbReference type="AlphaFoldDB" id="A0AA39QCW3"/>
<comment type="caution">
    <text evidence="3">The sequence shown here is derived from an EMBL/GenBank/DDBJ whole genome shotgun (WGS) entry which is preliminary data.</text>
</comment>
<reference evidence="3" key="1">
    <citation type="submission" date="2023-06" db="EMBL/GenBank/DDBJ databases">
        <authorList>
            <consortium name="Lawrence Berkeley National Laboratory"/>
            <person name="Ahrendt S."/>
            <person name="Sahu N."/>
            <person name="Indic B."/>
            <person name="Wong-Bajracharya J."/>
            <person name="Merenyi Z."/>
            <person name="Ke H.-M."/>
            <person name="Monk M."/>
            <person name="Kocsube S."/>
            <person name="Drula E."/>
            <person name="Lipzen A."/>
            <person name="Balint B."/>
            <person name="Henrissat B."/>
            <person name="Andreopoulos B."/>
            <person name="Martin F.M."/>
            <person name="Harder C.B."/>
            <person name="Rigling D."/>
            <person name="Ford K.L."/>
            <person name="Foster G.D."/>
            <person name="Pangilinan J."/>
            <person name="Papanicolaou A."/>
            <person name="Barry K."/>
            <person name="LaButti K."/>
            <person name="Viragh M."/>
            <person name="Koriabine M."/>
            <person name="Yan M."/>
            <person name="Riley R."/>
            <person name="Champramary S."/>
            <person name="Plett K.L."/>
            <person name="Tsai I.J."/>
            <person name="Slot J."/>
            <person name="Sipos G."/>
            <person name="Plett J."/>
            <person name="Nagy L.G."/>
            <person name="Grigoriev I.V."/>
        </authorList>
    </citation>
    <scope>NUCLEOTIDE SEQUENCE</scope>
    <source>
        <strain evidence="3">HWK02</strain>
    </source>
</reference>
<evidence type="ECO:0000313" key="3">
    <source>
        <dbReference type="EMBL" id="KAK0500530.1"/>
    </source>
</evidence>
<evidence type="ECO:0000259" key="2">
    <source>
        <dbReference type="PROSITE" id="PS51413"/>
    </source>
</evidence>
<feature type="compositionally biased region" description="Basic and acidic residues" evidence="1">
    <location>
        <begin position="126"/>
        <end position="144"/>
    </location>
</feature>
<keyword evidence="4" id="KW-1185">Reference proteome</keyword>
<accession>A0AA39QCW3</accession>
<gene>
    <name evidence="3" type="ORF">EDD18DRAFT_1439254</name>
</gene>
<feature type="domain" description="DBINO" evidence="2">
    <location>
        <begin position="57"/>
        <end position="144"/>
    </location>
</feature>
<organism evidence="3 4">
    <name type="scientific">Armillaria luteobubalina</name>
    <dbReference type="NCBI Taxonomy" id="153913"/>
    <lineage>
        <taxon>Eukaryota</taxon>
        <taxon>Fungi</taxon>
        <taxon>Dikarya</taxon>
        <taxon>Basidiomycota</taxon>
        <taxon>Agaricomycotina</taxon>
        <taxon>Agaricomycetes</taxon>
        <taxon>Agaricomycetidae</taxon>
        <taxon>Agaricales</taxon>
        <taxon>Marasmiineae</taxon>
        <taxon>Physalacriaceae</taxon>
        <taxon>Armillaria</taxon>
    </lineage>
</organism>
<dbReference type="GO" id="GO:0003677">
    <property type="term" value="F:DNA binding"/>
    <property type="evidence" value="ECO:0007669"/>
    <property type="project" value="InterPro"/>
</dbReference>
<dbReference type="InterPro" id="IPR020838">
    <property type="entry name" value="DBINO"/>
</dbReference>
<sequence length="144" mass="16508">MTIKPPSSSQRSSSPTDPSCVCDYSVKRVKAPEDAQCKVRTNIFSSCQGLDGRSIYIHYGLQVQSRSKYHALGYQARVSQSERIVKLASIEVRKPFTKTTKTPNGVKDTQAKVKRLMREMQVSWEKNGREERDFRKREHKKAID</sequence>